<gene>
    <name evidence="3" type="ORF">DXD17_08045</name>
</gene>
<accession>A0A3E4LQ91</accession>
<evidence type="ECO:0000259" key="1">
    <source>
        <dbReference type="Pfam" id="PF01890"/>
    </source>
</evidence>
<feature type="domain" description="CobE/GbiG C-terminal" evidence="1">
    <location>
        <begin position="242"/>
        <end position="359"/>
    </location>
</feature>
<evidence type="ECO:0000313" key="3">
    <source>
        <dbReference type="EMBL" id="RGK39464.1"/>
    </source>
</evidence>
<evidence type="ECO:0000313" key="4">
    <source>
        <dbReference type="Proteomes" id="UP000260793"/>
    </source>
</evidence>
<protein>
    <recommendedName>
        <fullName evidence="5">Cobalamin biosynthesis protein CbiG</fullName>
    </recommendedName>
</protein>
<dbReference type="RefSeq" id="WP_117688203.1">
    <property type="nucleotide sequence ID" value="NZ_CBCSYD010000009.1"/>
</dbReference>
<reference evidence="3 4" key="1">
    <citation type="submission" date="2018-08" db="EMBL/GenBank/DDBJ databases">
        <title>A genome reference for cultivated species of the human gut microbiota.</title>
        <authorList>
            <person name="Zou Y."/>
            <person name="Xue W."/>
            <person name="Luo G."/>
        </authorList>
    </citation>
    <scope>NUCLEOTIDE SEQUENCE [LARGE SCALE GENOMIC DNA]</scope>
    <source>
        <strain evidence="3 4">TF11-7</strain>
    </source>
</reference>
<feature type="domain" description="Cobalamin synthesis G N-terminal" evidence="2">
    <location>
        <begin position="54"/>
        <end position="133"/>
    </location>
</feature>
<dbReference type="PANTHER" id="PTHR37477:SF1">
    <property type="entry name" value="COBALT-PRECORRIN-5A HYDROLASE"/>
    <property type="match status" value="1"/>
</dbReference>
<dbReference type="Pfam" id="PF01890">
    <property type="entry name" value="CbiG_C"/>
    <property type="match status" value="1"/>
</dbReference>
<dbReference type="InterPro" id="IPR036518">
    <property type="entry name" value="CobE/GbiG_C_sf"/>
</dbReference>
<name>A0A3E4LQ91_9FIRM</name>
<dbReference type="EMBL" id="QSQN01000019">
    <property type="protein sequence ID" value="RGK39464.1"/>
    <property type="molecule type" value="Genomic_DNA"/>
</dbReference>
<dbReference type="PANTHER" id="PTHR37477">
    <property type="entry name" value="COBALT-PRECORRIN-5A HYDROLASE"/>
    <property type="match status" value="1"/>
</dbReference>
<dbReference type="Proteomes" id="UP000260793">
    <property type="component" value="Unassembled WGS sequence"/>
</dbReference>
<dbReference type="InterPro" id="IPR021744">
    <property type="entry name" value="CbiG_N"/>
</dbReference>
<dbReference type="Pfam" id="PF11760">
    <property type="entry name" value="CbiG_N"/>
    <property type="match status" value="1"/>
</dbReference>
<evidence type="ECO:0000259" key="2">
    <source>
        <dbReference type="Pfam" id="PF11760"/>
    </source>
</evidence>
<dbReference type="SUPFAM" id="SSF159672">
    <property type="entry name" value="CbiG N-terminal domain-like"/>
    <property type="match status" value="1"/>
</dbReference>
<dbReference type="AlphaFoldDB" id="A0A3E4LQ91"/>
<evidence type="ECO:0008006" key="5">
    <source>
        <dbReference type="Google" id="ProtNLM"/>
    </source>
</evidence>
<comment type="caution">
    <text evidence="3">The sequence shown here is derived from an EMBL/GenBank/DDBJ whole genome shotgun (WGS) entry which is preliminary data.</text>
</comment>
<organism evidence="3 4">
    <name type="scientific">[Ruminococcus] lactaris</name>
    <dbReference type="NCBI Taxonomy" id="46228"/>
    <lineage>
        <taxon>Bacteria</taxon>
        <taxon>Bacillati</taxon>
        <taxon>Bacillota</taxon>
        <taxon>Clostridia</taxon>
        <taxon>Lachnospirales</taxon>
        <taxon>Lachnospiraceae</taxon>
        <taxon>Mediterraneibacter</taxon>
    </lineage>
</organism>
<proteinExistence type="predicted"/>
<dbReference type="InterPro" id="IPR002750">
    <property type="entry name" value="CobE/GbiG_C"/>
</dbReference>
<dbReference type="Gene3D" id="3.40.50.11220">
    <property type="match status" value="1"/>
</dbReference>
<dbReference type="GO" id="GO:0009236">
    <property type="term" value="P:cobalamin biosynthetic process"/>
    <property type="evidence" value="ECO:0007669"/>
    <property type="project" value="InterPro"/>
</dbReference>
<sequence length="368" mass="41910">MDKMIIFSFTGEGTQLNRKLTQFCKKNEILVESYSVERYAENELLPLPQKRQEFIRENWGKSGFIFIGAAGIAVRWIAPFVKDKFTDSPVLVMDEKGKYVIPILSGHIGGAVELAEQIGMWIEAEVVHTTATDVQQKFAVDVFARKYHLLFKDRKKAKEISAAVLEGKKIACLIEDQDIIIEGKIPKELIICRSRKDWELYPYKVKLESFREKRAEKAEEPGEMKSPDAEKEEFLLLRTRNIAAGIGCRKGVSEEVLEWGLQEVLKEYGLEMAQLCGLASIDLKKEEAGLLQLSEKYKIPFVTYSAEELMKIRNVSDSSDFVKRVTGVDNVCERAVRTYAPDGKMICPKCRKEKLTVALVAEPVRIRF</sequence>
<dbReference type="SUPFAM" id="SSF159664">
    <property type="entry name" value="CobE/GbiG C-terminal domain-like"/>
    <property type="match status" value="1"/>
</dbReference>
<dbReference type="InterPro" id="IPR038029">
    <property type="entry name" value="GbiG_N_sf"/>
</dbReference>
<dbReference type="InterPro" id="IPR052553">
    <property type="entry name" value="CbiG_hydrolase"/>
</dbReference>
<dbReference type="Gene3D" id="3.30.420.180">
    <property type="entry name" value="CobE/GbiG C-terminal domain"/>
    <property type="match status" value="1"/>
</dbReference>